<dbReference type="EMBL" id="SEOQ01000204">
    <property type="protein sequence ID" value="TFY66968.1"/>
    <property type="molecule type" value="Genomic_DNA"/>
</dbReference>
<gene>
    <name evidence="2" type="ORF">EVG20_g4123</name>
</gene>
<reference evidence="2 3" key="1">
    <citation type="submission" date="2019-02" db="EMBL/GenBank/DDBJ databases">
        <title>Genome sequencing of the rare red list fungi Dentipellis fragilis.</title>
        <authorList>
            <person name="Buettner E."/>
            <person name="Kellner H."/>
        </authorList>
    </citation>
    <scope>NUCLEOTIDE SEQUENCE [LARGE SCALE GENOMIC DNA]</scope>
    <source>
        <strain evidence="2 3">DSM 105465</strain>
    </source>
</reference>
<evidence type="ECO:0000313" key="3">
    <source>
        <dbReference type="Proteomes" id="UP000298327"/>
    </source>
</evidence>
<dbReference type="AlphaFoldDB" id="A0A4Y9YZ67"/>
<keyword evidence="3" id="KW-1185">Reference proteome</keyword>
<proteinExistence type="predicted"/>
<feature type="compositionally biased region" description="Basic residues" evidence="1">
    <location>
        <begin position="212"/>
        <end position="223"/>
    </location>
</feature>
<evidence type="ECO:0000256" key="1">
    <source>
        <dbReference type="SAM" id="MobiDB-lite"/>
    </source>
</evidence>
<feature type="compositionally biased region" description="Low complexity" evidence="1">
    <location>
        <begin position="15"/>
        <end position="25"/>
    </location>
</feature>
<organism evidence="2 3">
    <name type="scientific">Dentipellis fragilis</name>
    <dbReference type="NCBI Taxonomy" id="205917"/>
    <lineage>
        <taxon>Eukaryota</taxon>
        <taxon>Fungi</taxon>
        <taxon>Dikarya</taxon>
        <taxon>Basidiomycota</taxon>
        <taxon>Agaricomycotina</taxon>
        <taxon>Agaricomycetes</taxon>
        <taxon>Russulales</taxon>
        <taxon>Hericiaceae</taxon>
        <taxon>Dentipellis</taxon>
    </lineage>
</organism>
<dbReference type="OrthoDB" id="10512580at2759"/>
<sequence length="245" mass="27899">MRNNHSSAAARRRSAPLSSRQPSQPKKNYKGYMIFEVRESRSDEPHNKLGYKKAVDDGYFGHHKLLLDWPPSNGKKLKTATFIDDDDMGGPRIYSAIPRPSTPPTAISSQDATMRSLPQVVPTDGGASMGVDAQKFDGDTYATTTLRPQTQLSNVEVEQVRGVAKPSRETYRREDYRRQRMGESSSQRLDHHSSAPIRASSSRHWSPEASHRRWRSPRSHSQSRHPESYHRPWNRSRSRSPTHGR</sequence>
<feature type="compositionally biased region" description="Basic residues" evidence="1">
    <location>
        <begin position="232"/>
        <end position="245"/>
    </location>
</feature>
<feature type="region of interest" description="Disordered" evidence="1">
    <location>
        <begin position="1"/>
        <end position="31"/>
    </location>
</feature>
<protein>
    <submittedName>
        <fullName evidence="2">Uncharacterized protein</fullName>
    </submittedName>
</protein>
<name>A0A4Y9YZ67_9AGAM</name>
<accession>A0A4Y9YZ67</accession>
<feature type="region of interest" description="Disordered" evidence="1">
    <location>
        <begin position="157"/>
        <end position="245"/>
    </location>
</feature>
<comment type="caution">
    <text evidence="2">The sequence shown here is derived from an EMBL/GenBank/DDBJ whole genome shotgun (WGS) entry which is preliminary data.</text>
</comment>
<dbReference type="Proteomes" id="UP000298327">
    <property type="component" value="Unassembled WGS sequence"/>
</dbReference>
<evidence type="ECO:0000313" key="2">
    <source>
        <dbReference type="EMBL" id="TFY66968.1"/>
    </source>
</evidence>
<feature type="compositionally biased region" description="Basic and acidic residues" evidence="1">
    <location>
        <begin position="166"/>
        <end position="181"/>
    </location>
</feature>